<name>A0A0R2RJN2_9BACT</name>
<dbReference type="InterPro" id="IPR008000">
    <property type="entry name" value="Rham/fucose_mutarotase"/>
</dbReference>
<sequence length="113" mass="13316">MKTRYGSVIGLRPEKLEKYKRLHAAAWPEILEKIKDCHIHNYSIFLRKLPDGNHYLFSYFEYTGADIEADSARMAADPKTQEWWALCKPCQEPLPDRAEGEWWADMEEVFHAD</sequence>
<dbReference type="InterPro" id="IPR011008">
    <property type="entry name" value="Dimeric_a/b-barrel"/>
</dbReference>
<dbReference type="EMBL" id="LIBO01000020">
    <property type="protein sequence ID" value="KRO62937.1"/>
    <property type="molecule type" value="Genomic_DNA"/>
</dbReference>
<reference evidence="1 2" key="1">
    <citation type="submission" date="2015-10" db="EMBL/GenBank/DDBJ databases">
        <title>Metagenome-Assembled Genomes uncover a global brackish microbiome.</title>
        <authorList>
            <person name="Hugerth L.W."/>
            <person name="Larsson J."/>
            <person name="Alneberg J."/>
            <person name="Lindh M.V."/>
            <person name="Legrand C."/>
            <person name="Pinhassi J."/>
            <person name="Andersson A.F."/>
        </authorList>
    </citation>
    <scope>NUCLEOTIDE SEQUENCE [LARGE SCALE GENOMIC DNA]</scope>
    <source>
        <strain evidence="1">BACL18 MAG-120507-bin52</strain>
    </source>
</reference>
<dbReference type="AlphaFoldDB" id="A0A0R2RJN2"/>
<comment type="caution">
    <text evidence="1">The sequence shown here is derived from an EMBL/GenBank/DDBJ whole genome shotgun (WGS) entry which is preliminary data.</text>
</comment>
<accession>A0A0R2RJN2</accession>
<gene>
    <name evidence="1" type="ORF">ABR82_08805</name>
</gene>
<proteinExistence type="predicted"/>
<dbReference type="GO" id="GO:0016857">
    <property type="term" value="F:racemase and epimerase activity, acting on carbohydrates and derivatives"/>
    <property type="evidence" value="ECO:0007669"/>
    <property type="project" value="InterPro"/>
</dbReference>
<dbReference type="SUPFAM" id="SSF54909">
    <property type="entry name" value="Dimeric alpha+beta barrel"/>
    <property type="match status" value="1"/>
</dbReference>
<dbReference type="PANTHER" id="PTHR34389">
    <property type="entry name" value="L-RHAMNOSE MUTAROTASE"/>
    <property type="match status" value="1"/>
</dbReference>
<dbReference type="PANTHER" id="PTHR34389:SF2">
    <property type="entry name" value="L-RHAMNOSE MUTAROTASE"/>
    <property type="match status" value="1"/>
</dbReference>
<dbReference type="Proteomes" id="UP000051269">
    <property type="component" value="Unassembled WGS sequence"/>
</dbReference>
<evidence type="ECO:0000313" key="1">
    <source>
        <dbReference type="EMBL" id="KRO62937.1"/>
    </source>
</evidence>
<dbReference type="Gene3D" id="3.30.70.100">
    <property type="match status" value="1"/>
</dbReference>
<organism evidence="1 2">
    <name type="scientific">Verrucomicrobia subdivision 6 bacterium BACL9 MAG-120507-bin52</name>
    <dbReference type="NCBI Taxonomy" id="1655590"/>
    <lineage>
        <taxon>Bacteria</taxon>
        <taxon>Pseudomonadati</taxon>
        <taxon>Verrucomicrobiota</taxon>
        <taxon>Verrucomicrobiia</taxon>
        <taxon>Verrucomicrobiales</taxon>
        <taxon>Verrucomicrobia subdivision 6</taxon>
    </lineage>
</organism>
<evidence type="ECO:0000313" key="2">
    <source>
        <dbReference type="Proteomes" id="UP000051269"/>
    </source>
</evidence>
<protein>
    <submittedName>
        <fullName evidence="1">L-rhamnose 1-epimerase</fullName>
    </submittedName>
</protein>
<dbReference type="Pfam" id="PF05336">
    <property type="entry name" value="rhaM"/>
    <property type="match status" value="1"/>
</dbReference>